<dbReference type="Proteomes" id="UP000547444">
    <property type="component" value="Unassembled WGS sequence"/>
</dbReference>
<feature type="region of interest" description="Disordered" evidence="1">
    <location>
        <begin position="194"/>
        <end position="217"/>
    </location>
</feature>
<evidence type="ECO:0000313" key="3">
    <source>
        <dbReference type="Proteomes" id="UP000547444"/>
    </source>
</evidence>
<evidence type="ECO:0000313" key="2">
    <source>
        <dbReference type="EMBL" id="NIH97241.1"/>
    </source>
</evidence>
<keyword evidence="3" id="KW-1185">Reference proteome</keyword>
<gene>
    <name evidence="2" type="ORF">FHU31_004231</name>
</gene>
<sequence length="458" mass="46839">MPTLSAIQAWDTTHLDDAATHWTTRAWQWEETFNAVYDESLHPGGTTWRGAGGEAAAARAAADKLIVSRLADRLHSAARIARNGAEDIAAAGHDALDAITAARSAGFTVTEDLSVIPPASSGLLHQAQLHAQAQTLAAQIRTRAAELLAADTHVAQRISTATANLDTAAFGEHPMAPPAAPPRKPTVEAVDYHAFKDAPPGSPETPDPGPLQPVHDGHDVEDLLKQFEKGSRRVRQVEWPEDIERLYDTLVKNSVGEAPPTKTPYGDGGATFGRVLPDGTVIRMRPSSGSGGPTIDVQYPWGGGQKVHIPAGSSTPIISALPDLPPAAHPPLTLPPPQVGHPPVAVPPASVFDPHGLPPWLQTSSPPGFALLPAQPPTIMPGVALPTGTTGALGGAPGPSVLDSIGHGLSSAGHSIADAGQAAGHGLVEAGETAGGVLAIGAAGVVAIVGGLAKLATP</sequence>
<comment type="caution">
    <text evidence="2">The sequence shown here is derived from an EMBL/GenBank/DDBJ whole genome shotgun (WGS) entry which is preliminary data.</text>
</comment>
<dbReference type="AlphaFoldDB" id="A0A7X5ZEK4"/>
<dbReference type="EMBL" id="JAANOW010000002">
    <property type="protein sequence ID" value="NIH97241.1"/>
    <property type="molecule type" value="Genomic_DNA"/>
</dbReference>
<name>A0A7X5ZEK4_9MYCO</name>
<reference evidence="2 3" key="1">
    <citation type="submission" date="2020-03" db="EMBL/GenBank/DDBJ databases">
        <title>Sequencing the genomes of 1000 actinobacteria strains.</title>
        <authorList>
            <person name="Klenk H.-P."/>
        </authorList>
    </citation>
    <scope>NUCLEOTIDE SEQUENCE [LARGE SCALE GENOMIC DNA]</scope>
    <source>
        <strain evidence="2 3">DSM 44556</strain>
    </source>
</reference>
<feature type="compositionally biased region" description="Pro residues" evidence="1">
    <location>
        <begin position="200"/>
        <end position="211"/>
    </location>
</feature>
<dbReference type="RefSeq" id="WP_167162077.1">
    <property type="nucleotide sequence ID" value="NZ_JAANOW010000002.1"/>
</dbReference>
<protein>
    <recommendedName>
        <fullName evidence="4">Transmembrane protein</fullName>
    </recommendedName>
</protein>
<accession>A0A7X5ZEK4</accession>
<evidence type="ECO:0008006" key="4">
    <source>
        <dbReference type="Google" id="ProtNLM"/>
    </source>
</evidence>
<organism evidence="2 3">
    <name type="scientific">Mycolicibacterium fluoranthenivorans</name>
    <dbReference type="NCBI Taxonomy" id="258505"/>
    <lineage>
        <taxon>Bacteria</taxon>
        <taxon>Bacillati</taxon>
        <taxon>Actinomycetota</taxon>
        <taxon>Actinomycetes</taxon>
        <taxon>Mycobacteriales</taxon>
        <taxon>Mycobacteriaceae</taxon>
        <taxon>Mycolicibacterium</taxon>
    </lineage>
</organism>
<evidence type="ECO:0000256" key="1">
    <source>
        <dbReference type="SAM" id="MobiDB-lite"/>
    </source>
</evidence>
<proteinExistence type="predicted"/>